<evidence type="ECO:0000313" key="8">
    <source>
        <dbReference type="EMBL" id="MBC8519166.1"/>
    </source>
</evidence>
<dbReference type="GO" id="GO:0003677">
    <property type="term" value="F:DNA binding"/>
    <property type="evidence" value="ECO:0007669"/>
    <property type="project" value="UniProtKB-UniRule"/>
</dbReference>
<dbReference type="CDD" id="cd16442">
    <property type="entry name" value="BPL"/>
    <property type="match status" value="1"/>
</dbReference>
<dbReference type="SUPFAM" id="SSF50037">
    <property type="entry name" value="C-terminal domain of transcriptional repressors"/>
    <property type="match status" value="1"/>
</dbReference>
<dbReference type="InterPro" id="IPR013196">
    <property type="entry name" value="HTH_11"/>
</dbReference>
<dbReference type="Gene3D" id="3.30.930.10">
    <property type="entry name" value="Bira Bifunctional Protein, Domain 2"/>
    <property type="match status" value="1"/>
</dbReference>
<dbReference type="InterPro" id="IPR004408">
    <property type="entry name" value="Biotin_CoA_COase_ligase"/>
</dbReference>
<protein>
    <recommendedName>
        <fullName evidence="6">Bifunctional ligase/repressor BirA</fullName>
    </recommendedName>
    <alternativeName>
        <fullName evidence="6">Biotin operon repressor</fullName>
    </alternativeName>
    <alternativeName>
        <fullName evidence="6">Biotin--[acetyl-CoA-carboxylase] ligase</fullName>
        <ecNumber evidence="6">6.3.4.15</ecNumber>
    </alternativeName>
    <alternativeName>
        <fullName evidence="6">Biotin--protein ligase</fullName>
    </alternativeName>
    <alternativeName>
        <fullName evidence="6">Biotin-[acetyl-CoA carboxylase] synthetase</fullName>
    </alternativeName>
</protein>
<evidence type="ECO:0000256" key="1">
    <source>
        <dbReference type="ARBA" id="ARBA00022598"/>
    </source>
</evidence>
<dbReference type="GO" id="GO:0006355">
    <property type="term" value="P:regulation of DNA-templated transcription"/>
    <property type="evidence" value="ECO:0007669"/>
    <property type="project" value="UniProtKB-UniRule"/>
</dbReference>
<keyword evidence="4 6" id="KW-0092">Biotin</keyword>
<dbReference type="GO" id="GO:0005524">
    <property type="term" value="F:ATP binding"/>
    <property type="evidence" value="ECO:0007669"/>
    <property type="project" value="UniProtKB-UniRule"/>
</dbReference>
<dbReference type="Gene3D" id="2.30.30.100">
    <property type="match status" value="1"/>
</dbReference>
<dbReference type="NCBIfam" id="TIGR00121">
    <property type="entry name" value="birA_ligase"/>
    <property type="match status" value="1"/>
</dbReference>
<dbReference type="Pfam" id="PF08279">
    <property type="entry name" value="HTH_11"/>
    <property type="match status" value="1"/>
</dbReference>
<keyword evidence="3 6" id="KW-0067">ATP-binding</keyword>
<dbReference type="PANTHER" id="PTHR12835">
    <property type="entry name" value="BIOTIN PROTEIN LIGASE"/>
    <property type="match status" value="1"/>
</dbReference>
<dbReference type="GO" id="GO:0005737">
    <property type="term" value="C:cytoplasm"/>
    <property type="evidence" value="ECO:0007669"/>
    <property type="project" value="TreeGrafter"/>
</dbReference>
<dbReference type="Pfam" id="PF03099">
    <property type="entry name" value="BPL_LplA_LipB"/>
    <property type="match status" value="1"/>
</dbReference>
<dbReference type="InterPro" id="IPR003142">
    <property type="entry name" value="BPL_C"/>
</dbReference>
<keyword evidence="6" id="KW-0805">Transcription regulation</keyword>
<feature type="domain" description="BPL/LPL catalytic" evidence="7">
    <location>
        <begin position="67"/>
        <end position="260"/>
    </location>
</feature>
<dbReference type="InterPro" id="IPR004143">
    <property type="entry name" value="BPL_LPL_catalytic"/>
</dbReference>
<dbReference type="InterPro" id="IPR045864">
    <property type="entry name" value="aa-tRNA-synth_II/BPL/LPL"/>
</dbReference>
<reference evidence="8 9" key="1">
    <citation type="submission" date="2020-08" db="EMBL/GenBank/DDBJ databases">
        <title>Bridging the membrane lipid divide: bacteria of the FCB group superphylum have the potential to synthesize archaeal ether lipids.</title>
        <authorList>
            <person name="Villanueva L."/>
            <person name="Von Meijenfeldt F.A.B."/>
            <person name="Westbye A.B."/>
            <person name="Yadav S."/>
            <person name="Hopmans E.C."/>
            <person name="Dutilh B.E."/>
            <person name="Sinninghe Damste J.S."/>
        </authorList>
    </citation>
    <scope>NUCLEOTIDE SEQUENCE [LARGE SCALE GENOMIC DNA]</scope>
    <source>
        <strain evidence="8">NIOZ-UU100</strain>
    </source>
</reference>
<sequence>MTPIQEQLLETLSDGELHSGTTLGDSLGVSRAAIWKQIQALQSIGVEIYSENRHGYRLSAPVTFLDEQEIRSRLSVEATQCLPHIDMVWSCDSTNSELMRNLHDGASSGAVLLAEHQVAGRGRRGKEWVSPFGGSLYLSLLWKFSGGPMVLSGLGIVVGIAMATVLNRSWLSGVQLKWPNDLYFQNQKLGGILIDLEGESEGPTSAVIGIGLNVNVSQAAGGRIKQPWTSLSEQLDSVPSRNELAAALLNEVVEVLNRFESEGLESLTPEWDQLDMVRDHHVLLELEGKRVAGVARGIDQLGALLVESGGAVSRYFSGDVSLRIQQNKR</sequence>
<feature type="binding site" evidence="6">
    <location>
        <begin position="121"/>
        <end position="123"/>
    </location>
    <ligand>
        <name>biotin</name>
        <dbReference type="ChEBI" id="CHEBI:57586"/>
    </ligand>
</feature>
<dbReference type="Gene3D" id="1.10.10.10">
    <property type="entry name" value="Winged helix-like DNA-binding domain superfamily/Winged helix DNA-binding domain"/>
    <property type="match status" value="1"/>
</dbReference>
<dbReference type="HAMAP" id="MF_00978">
    <property type="entry name" value="Bifunct_BirA"/>
    <property type="match status" value="1"/>
</dbReference>
<dbReference type="EC" id="6.3.4.15" evidence="6"/>
<evidence type="ECO:0000256" key="3">
    <source>
        <dbReference type="ARBA" id="ARBA00022840"/>
    </source>
</evidence>
<feature type="binding site" evidence="6">
    <location>
        <position position="188"/>
    </location>
    <ligand>
        <name>biotin</name>
        <dbReference type="ChEBI" id="CHEBI:57586"/>
    </ligand>
</feature>
<keyword evidence="6" id="KW-0678">Repressor</keyword>
<comment type="caution">
    <text evidence="8">The sequence shown here is derived from an EMBL/GenBank/DDBJ whole genome shotgun (WGS) entry which is preliminary data.</text>
</comment>
<dbReference type="AlphaFoldDB" id="A0A8J6TPX3"/>
<keyword evidence="2 6" id="KW-0547">Nucleotide-binding</keyword>
<evidence type="ECO:0000256" key="4">
    <source>
        <dbReference type="ARBA" id="ARBA00023267"/>
    </source>
</evidence>
<evidence type="ECO:0000256" key="2">
    <source>
        <dbReference type="ARBA" id="ARBA00022741"/>
    </source>
</evidence>
<comment type="catalytic activity">
    <reaction evidence="5 6">
        <text>biotin + L-lysyl-[protein] + ATP = N(6)-biotinyl-L-lysyl-[protein] + AMP + diphosphate + H(+)</text>
        <dbReference type="Rhea" id="RHEA:11756"/>
        <dbReference type="Rhea" id="RHEA-COMP:9752"/>
        <dbReference type="Rhea" id="RHEA-COMP:10505"/>
        <dbReference type="ChEBI" id="CHEBI:15378"/>
        <dbReference type="ChEBI" id="CHEBI:29969"/>
        <dbReference type="ChEBI" id="CHEBI:30616"/>
        <dbReference type="ChEBI" id="CHEBI:33019"/>
        <dbReference type="ChEBI" id="CHEBI:57586"/>
        <dbReference type="ChEBI" id="CHEBI:83144"/>
        <dbReference type="ChEBI" id="CHEBI:456215"/>
        <dbReference type="EC" id="6.3.4.15"/>
    </reaction>
</comment>
<dbReference type="InterPro" id="IPR008988">
    <property type="entry name" value="Transcriptional_repressor_C"/>
</dbReference>
<feature type="binding site" evidence="6">
    <location>
        <begin position="93"/>
        <end position="95"/>
    </location>
    <ligand>
        <name>biotin</name>
        <dbReference type="ChEBI" id="CHEBI:57586"/>
    </ligand>
</feature>
<keyword evidence="6" id="KW-0804">Transcription</keyword>
<dbReference type="EMBL" id="JACNFK010000017">
    <property type="protein sequence ID" value="MBC8519166.1"/>
    <property type="molecule type" value="Genomic_DNA"/>
</dbReference>
<dbReference type="Proteomes" id="UP000654401">
    <property type="component" value="Unassembled WGS sequence"/>
</dbReference>
<dbReference type="SUPFAM" id="SSF46785">
    <property type="entry name" value="Winged helix' DNA-binding domain"/>
    <property type="match status" value="1"/>
</dbReference>
<organism evidence="8 9">
    <name type="scientific">Candidatus Thiopontia autotrophica</name>
    <dbReference type="NCBI Taxonomy" id="2841688"/>
    <lineage>
        <taxon>Bacteria</taxon>
        <taxon>Pseudomonadati</taxon>
        <taxon>Pseudomonadota</taxon>
        <taxon>Gammaproteobacteria</taxon>
        <taxon>Candidatus Thiopontia</taxon>
    </lineage>
</organism>
<keyword evidence="6" id="KW-0238">DNA-binding</keyword>
<dbReference type="InterPro" id="IPR036390">
    <property type="entry name" value="WH_DNA-bd_sf"/>
</dbReference>
<proteinExistence type="inferred from homology"/>
<evidence type="ECO:0000313" key="9">
    <source>
        <dbReference type="Proteomes" id="UP000654401"/>
    </source>
</evidence>
<dbReference type="PANTHER" id="PTHR12835:SF5">
    <property type="entry name" value="BIOTIN--PROTEIN LIGASE"/>
    <property type="match status" value="1"/>
</dbReference>
<evidence type="ECO:0000256" key="6">
    <source>
        <dbReference type="HAMAP-Rule" id="MF_00978"/>
    </source>
</evidence>
<dbReference type="Pfam" id="PF02237">
    <property type="entry name" value="BPL_C"/>
    <property type="match status" value="1"/>
</dbReference>
<gene>
    <name evidence="6 8" type="primary">birA</name>
    <name evidence="8" type="ORF">H8D24_01980</name>
</gene>
<keyword evidence="1 6" id="KW-0436">Ligase</keyword>
<comment type="function">
    <text evidence="6">Acts both as a biotin--[acetyl-CoA-carboxylase] ligase and a biotin-operon repressor. In the presence of ATP, BirA activates biotin to form the BirA-biotinyl-5'-adenylate (BirA-bio-5'-AMP or holoBirA) complex. HoloBirA can either transfer the biotinyl moiety to the biotin carboxyl carrier protein (BCCP) subunit of acetyl-CoA carboxylase, or bind to the biotin operator site and inhibit transcription of the operon.</text>
</comment>
<comment type="similarity">
    <text evidence="6">Belongs to the biotin--protein ligase family.</text>
</comment>
<feature type="binding site" evidence="6">
    <location>
        <position position="117"/>
    </location>
    <ligand>
        <name>biotin</name>
        <dbReference type="ChEBI" id="CHEBI:57586"/>
    </ligand>
</feature>
<dbReference type="InterPro" id="IPR036388">
    <property type="entry name" value="WH-like_DNA-bd_sf"/>
</dbReference>
<name>A0A8J6TPX3_9GAMM</name>
<dbReference type="NCBIfam" id="NF008847">
    <property type="entry name" value="PRK11886.1-2"/>
    <property type="match status" value="1"/>
</dbReference>
<dbReference type="GO" id="GO:0004077">
    <property type="term" value="F:biotin--[biotin carboxyl-carrier protein] ligase activity"/>
    <property type="evidence" value="ECO:0007669"/>
    <property type="project" value="UniProtKB-UniRule"/>
</dbReference>
<accession>A0A8J6TPX3</accession>
<dbReference type="SUPFAM" id="SSF55681">
    <property type="entry name" value="Class II aaRS and biotin synthetases"/>
    <property type="match status" value="1"/>
</dbReference>
<dbReference type="InterPro" id="IPR030855">
    <property type="entry name" value="Bifunct_BirA"/>
</dbReference>
<evidence type="ECO:0000256" key="5">
    <source>
        <dbReference type="ARBA" id="ARBA00047846"/>
    </source>
</evidence>
<dbReference type="PROSITE" id="PS51733">
    <property type="entry name" value="BPL_LPL_CATALYTIC"/>
    <property type="match status" value="1"/>
</dbReference>
<feature type="DNA-binding region" description="H-T-H motif" evidence="6">
    <location>
        <begin position="20"/>
        <end position="39"/>
    </location>
</feature>
<evidence type="ECO:0000259" key="7">
    <source>
        <dbReference type="PROSITE" id="PS51733"/>
    </source>
</evidence>